<comment type="caution">
    <text evidence="1">The sequence shown here is derived from an EMBL/GenBank/DDBJ whole genome shotgun (WGS) entry which is preliminary data.</text>
</comment>
<dbReference type="InterPro" id="IPR001584">
    <property type="entry name" value="Integrase_cat-core"/>
</dbReference>
<dbReference type="EMBL" id="CACRXK020044540">
    <property type="protein sequence ID" value="CAB4046018.1"/>
    <property type="molecule type" value="Genomic_DNA"/>
</dbReference>
<dbReference type="Gene3D" id="3.30.420.10">
    <property type="entry name" value="Ribonuclease H-like superfamily/Ribonuclease H"/>
    <property type="match status" value="1"/>
</dbReference>
<dbReference type="GO" id="GO:0015074">
    <property type="term" value="P:DNA integration"/>
    <property type="evidence" value="ECO:0007669"/>
    <property type="project" value="InterPro"/>
</dbReference>
<dbReference type="AlphaFoldDB" id="A0A7D9MFF8"/>
<gene>
    <name evidence="1" type="ORF">PACLA_8A062400</name>
</gene>
<dbReference type="InterPro" id="IPR036397">
    <property type="entry name" value="RNaseH_sf"/>
</dbReference>
<protein>
    <submittedName>
        <fullName evidence="1">Tyrosine- phosphatase Lar</fullName>
    </submittedName>
</protein>
<dbReference type="PROSITE" id="PS50994">
    <property type="entry name" value="INTEGRASE"/>
    <property type="match status" value="1"/>
</dbReference>
<evidence type="ECO:0000313" key="1">
    <source>
        <dbReference type="EMBL" id="CAB4046018.1"/>
    </source>
</evidence>
<evidence type="ECO:0000313" key="2">
    <source>
        <dbReference type="Proteomes" id="UP001152795"/>
    </source>
</evidence>
<name>A0A7D9MFF8_PARCT</name>
<dbReference type="Proteomes" id="UP001152795">
    <property type="component" value="Unassembled WGS sequence"/>
</dbReference>
<dbReference type="Pfam" id="PF18701">
    <property type="entry name" value="DUF5641"/>
    <property type="match status" value="1"/>
</dbReference>
<proteinExistence type="predicted"/>
<dbReference type="OrthoDB" id="8019190at2759"/>
<dbReference type="PANTHER" id="PTHR47331">
    <property type="entry name" value="PHD-TYPE DOMAIN-CONTAINING PROTEIN"/>
    <property type="match status" value="1"/>
</dbReference>
<sequence>MAFKRMINTRGMPQTMFSDNAKTFKRAEKELMETIQMANQKLKNAADTYKFAWKYSTELAPHMGGVWERLVKSIKVPLRKVLGQALVTYTELITICKEIEGQVNDRPLAAASEDTLQVITPSLLILGRKIRPWVDKFSETTFAQPQDIRERWKYRNQLTQQFWNAWKKTYLPSLQQRHKWYSKCPNIKIGDLVLIEKENIKRNDWPVARVQQVVTGRDGLVRSLHLRIPSKGPGPTTHKIVTRSVHNVFPLEATIESRHDHDVGQPIVNKRLLQSTAGTSPKKRQKDAPSRQRIHFCP</sequence>
<dbReference type="SUPFAM" id="SSF53098">
    <property type="entry name" value="Ribonuclease H-like"/>
    <property type="match status" value="1"/>
</dbReference>
<organism evidence="1 2">
    <name type="scientific">Paramuricea clavata</name>
    <name type="common">Red gorgonian</name>
    <name type="synonym">Violescent sea-whip</name>
    <dbReference type="NCBI Taxonomy" id="317549"/>
    <lineage>
        <taxon>Eukaryota</taxon>
        <taxon>Metazoa</taxon>
        <taxon>Cnidaria</taxon>
        <taxon>Anthozoa</taxon>
        <taxon>Octocorallia</taxon>
        <taxon>Malacalcyonacea</taxon>
        <taxon>Plexauridae</taxon>
        <taxon>Paramuricea</taxon>
    </lineage>
</organism>
<dbReference type="PANTHER" id="PTHR47331:SF1">
    <property type="entry name" value="GAG-LIKE PROTEIN"/>
    <property type="match status" value="1"/>
</dbReference>
<dbReference type="InterPro" id="IPR012337">
    <property type="entry name" value="RNaseH-like_sf"/>
</dbReference>
<dbReference type="GO" id="GO:0003676">
    <property type="term" value="F:nucleic acid binding"/>
    <property type="evidence" value="ECO:0007669"/>
    <property type="project" value="InterPro"/>
</dbReference>
<dbReference type="InterPro" id="IPR040676">
    <property type="entry name" value="DUF5641"/>
</dbReference>
<keyword evidence="2" id="KW-1185">Reference proteome</keyword>
<accession>A0A7D9MFF8</accession>
<reference evidence="1" key="1">
    <citation type="submission" date="2020-04" db="EMBL/GenBank/DDBJ databases">
        <authorList>
            <person name="Alioto T."/>
            <person name="Alioto T."/>
            <person name="Gomez Garrido J."/>
        </authorList>
    </citation>
    <scope>NUCLEOTIDE SEQUENCE</scope>
    <source>
        <strain evidence="1">A484AB</strain>
    </source>
</reference>
<feature type="non-terminal residue" evidence="1">
    <location>
        <position position="298"/>
    </location>
</feature>